<protein>
    <submittedName>
        <fullName evidence="1">Uncharacterized protein</fullName>
    </submittedName>
</protein>
<evidence type="ECO:0000313" key="1">
    <source>
        <dbReference type="EMBL" id="WGW12641.1"/>
    </source>
</evidence>
<organism evidence="1 2">
    <name type="scientific">Saxibacter everestensis</name>
    <dbReference type="NCBI Taxonomy" id="2909229"/>
    <lineage>
        <taxon>Bacteria</taxon>
        <taxon>Bacillati</taxon>
        <taxon>Actinomycetota</taxon>
        <taxon>Actinomycetes</taxon>
        <taxon>Micrococcales</taxon>
        <taxon>Brevibacteriaceae</taxon>
        <taxon>Saxibacter</taxon>
    </lineage>
</organism>
<gene>
    <name evidence="1" type="ORF">LWF01_02405</name>
</gene>
<reference evidence="1 2" key="1">
    <citation type="submission" date="2023-05" db="EMBL/GenBank/DDBJ databases">
        <title>Lithophilousrod everest ZFBP1038 complete genpme.</title>
        <authorList>
            <person name="Tian M."/>
        </authorList>
    </citation>
    <scope>NUCLEOTIDE SEQUENCE [LARGE SCALE GENOMIC DNA]</scope>
    <source>
        <strain evidence="1 2">ZFBP1038</strain>
    </source>
</reference>
<dbReference type="EMBL" id="CP090958">
    <property type="protein sequence ID" value="WGW12641.1"/>
    <property type="molecule type" value="Genomic_DNA"/>
</dbReference>
<name>A0ABY8QWP8_9MICO</name>
<sequence length="210" mass="22381">MNIPTDLGRPGEQIALGRPPFGFQVSPQPGWQLMPPGGDELRNAAKDYIFGQAFGNYSTAQKASILEAIRDVGSLSKSMGAVANLIHSTPQDSHDAVRISSIVFSWVKSAPMLADLDLAKVIIGDGDMLEEIALPVGPAMIKGEVTRLGSSASGDGEIYTVQVVAPVPGSLWFAMFTGIAFSEDQVEHLEEGVRQTAATLVTTHENRFAE</sequence>
<keyword evidence="2" id="KW-1185">Reference proteome</keyword>
<dbReference type="RefSeq" id="WP_349639445.1">
    <property type="nucleotide sequence ID" value="NZ_CP090958.1"/>
</dbReference>
<evidence type="ECO:0000313" key="2">
    <source>
        <dbReference type="Proteomes" id="UP001209083"/>
    </source>
</evidence>
<accession>A0ABY8QWP8</accession>
<proteinExistence type="predicted"/>
<dbReference type="Proteomes" id="UP001209083">
    <property type="component" value="Chromosome"/>
</dbReference>